<evidence type="ECO:0000256" key="5">
    <source>
        <dbReference type="SAM" id="MobiDB-lite"/>
    </source>
</evidence>
<dbReference type="PROSITE" id="PS00012">
    <property type="entry name" value="PHOSPHOPANTETHEINE"/>
    <property type="match status" value="1"/>
</dbReference>
<feature type="domain" description="Carrier" evidence="6">
    <location>
        <begin position="408"/>
        <end position="463"/>
    </location>
</feature>
<gene>
    <name evidence="7" type="ORF">E0Z10_g9884</name>
</gene>
<dbReference type="Proteomes" id="UP000297716">
    <property type="component" value="Unassembled WGS sequence"/>
</dbReference>
<dbReference type="OrthoDB" id="4772647at2759"/>
<dbReference type="InterPro" id="IPR057326">
    <property type="entry name" value="KR_dom"/>
</dbReference>
<dbReference type="InterPro" id="IPR016035">
    <property type="entry name" value="Acyl_Trfase/lysoPLipase"/>
</dbReference>
<keyword evidence="3" id="KW-0808">Transferase</keyword>
<dbReference type="InterPro" id="IPR036736">
    <property type="entry name" value="ACP-like_sf"/>
</dbReference>
<dbReference type="Pfam" id="PF00550">
    <property type="entry name" value="PP-binding"/>
    <property type="match status" value="1"/>
</dbReference>
<dbReference type="Pfam" id="PF08659">
    <property type="entry name" value="KR"/>
    <property type="match status" value="1"/>
</dbReference>
<protein>
    <recommendedName>
        <fullName evidence="6">Carrier domain-containing protein</fullName>
    </recommendedName>
</protein>
<keyword evidence="1" id="KW-0596">Phosphopantetheine</keyword>
<dbReference type="SUPFAM" id="SSF51735">
    <property type="entry name" value="NAD(P)-binding Rossmann-fold domains"/>
    <property type="match status" value="1"/>
</dbReference>
<dbReference type="InterPro" id="IPR009081">
    <property type="entry name" value="PP-bd_ACP"/>
</dbReference>
<dbReference type="SMART" id="SM00822">
    <property type="entry name" value="PKS_KR"/>
    <property type="match status" value="1"/>
</dbReference>
<evidence type="ECO:0000259" key="6">
    <source>
        <dbReference type="PROSITE" id="PS50075"/>
    </source>
</evidence>
<reference evidence="7 8" key="1">
    <citation type="submission" date="2019-03" db="EMBL/GenBank/DDBJ databases">
        <title>Draft genome sequence of Xylaria hypoxylon DSM 108379, a ubiquitous saprotrophic-parasitic fungi on hardwood.</title>
        <authorList>
            <person name="Buettner E."/>
            <person name="Leonhardt S."/>
            <person name="Gebauer A.M."/>
            <person name="Liers C."/>
            <person name="Hofrichter M."/>
            <person name="Kellner H."/>
        </authorList>
    </citation>
    <scope>NUCLEOTIDE SEQUENCE [LARGE SCALE GENOMIC DNA]</scope>
    <source>
        <strain evidence="7 8">DSM 108379</strain>
    </source>
</reference>
<evidence type="ECO:0000256" key="2">
    <source>
        <dbReference type="ARBA" id="ARBA00022553"/>
    </source>
</evidence>
<evidence type="ECO:0000313" key="8">
    <source>
        <dbReference type="Proteomes" id="UP000297716"/>
    </source>
</evidence>
<dbReference type="InterPro" id="IPR050091">
    <property type="entry name" value="PKS_NRPS_Biosynth_Enz"/>
</dbReference>
<dbReference type="GO" id="GO:0004312">
    <property type="term" value="F:fatty acid synthase activity"/>
    <property type="evidence" value="ECO:0007669"/>
    <property type="project" value="TreeGrafter"/>
</dbReference>
<dbReference type="GO" id="GO:0016491">
    <property type="term" value="F:oxidoreductase activity"/>
    <property type="evidence" value="ECO:0007669"/>
    <property type="project" value="UniProtKB-KW"/>
</dbReference>
<dbReference type="InterPro" id="IPR014043">
    <property type="entry name" value="Acyl_transferase_dom"/>
</dbReference>
<comment type="caution">
    <text evidence="7">The sequence shown here is derived from an EMBL/GenBank/DDBJ whole genome shotgun (WGS) entry which is preliminary data.</text>
</comment>
<dbReference type="InterPro" id="IPR013968">
    <property type="entry name" value="PKS_KR"/>
</dbReference>
<dbReference type="Gene3D" id="3.40.366.10">
    <property type="entry name" value="Malonyl-Coenzyme A Acyl Carrier Protein, domain 2"/>
    <property type="match status" value="2"/>
</dbReference>
<dbReference type="InterPro" id="IPR020806">
    <property type="entry name" value="PKS_PP-bd"/>
</dbReference>
<evidence type="ECO:0000313" key="7">
    <source>
        <dbReference type="EMBL" id="TGJ78884.1"/>
    </source>
</evidence>
<dbReference type="AlphaFoldDB" id="A0A4Z0Y530"/>
<dbReference type="Gene3D" id="1.10.1200.10">
    <property type="entry name" value="ACP-like"/>
    <property type="match status" value="1"/>
</dbReference>
<keyword evidence="2" id="KW-0597">Phosphoprotein</keyword>
<dbReference type="SUPFAM" id="SSF47336">
    <property type="entry name" value="ACP-like"/>
    <property type="match status" value="1"/>
</dbReference>
<evidence type="ECO:0000256" key="4">
    <source>
        <dbReference type="ARBA" id="ARBA00023002"/>
    </source>
</evidence>
<dbReference type="Gene3D" id="3.40.50.720">
    <property type="entry name" value="NAD(P)-binding Rossmann-like Domain"/>
    <property type="match status" value="1"/>
</dbReference>
<dbReference type="PANTHER" id="PTHR43775:SF18">
    <property type="entry name" value="ENZYME, PUTATIVE (JCVI)-RELATED"/>
    <property type="match status" value="1"/>
</dbReference>
<name>A0A4Z0Y530_9PEZI</name>
<dbReference type="EMBL" id="SKBN01000337">
    <property type="protein sequence ID" value="TGJ78884.1"/>
    <property type="molecule type" value="Genomic_DNA"/>
</dbReference>
<dbReference type="InterPro" id="IPR036291">
    <property type="entry name" value="NAD(P)-bd_dom_sf"/>
</dbReference>
<keyword evidence="8" id="KW-1185">Reference proteome</keyword>
<sequence length="463" mass="49908">MVNWYGVRIYAEDEWLNTFVIDPESAPDTIDKSCDGIVKVLTTGTKEEYGGKVVLYKAKFKPTKSTASVDRFRGTESRTTEHLQQPEFSQPLVTALQLAILAVLESWGIKATRVVGHSSGEIAAAGKLPEYEILLAHVSFSSADGLAQEVEMFSSVTALRMTGITDALYWKKNMISPVRFDEALTALVSGSPALPSIQLDSHVTYLIVGGLKGLCGSLAINMAYHGACHIIACSRSGLSDKELAAIVYNCGALGCKITEARGDVSDGKFVQRIFKSAHSRIAGLIQGAMVLRDRPYETMTVEEYHAAMEAKVQGTWNLHRASQEVRAQKQPLDFFTMLLSSLGLTANTVDLDAIQDVGSAQLITGIAYPLQASSSDLDDDPRFGYHFGGSDGDDDAAQDEGGTTDEASLTKTAAALLGTQITRLLHLETEVETGKPLAAYGLDSLSAVEMRGWVRNKLGAELS</sequence>
<dbReference type="SMART" id="SM00827">
    <property type="entry name" value="PKS_AT"/>
    <property type="match status" value="1"/>
</dbReference>
<organism evidence="7 8">
    <name type="scientific">Xylaria hypoxylon</name>
    <dbReference type="NCBI Taxonomy" id="37992"/>
    <lineage>
        <taxon>Eukaryota</taxon>
        <taxon>Fungi</taxon>
        <taxon>Dikarya</taxon>
        <taxon>Ascomycota</taxon>
        <taxon>Pezizomycotina</taxon>
        <taxon>Sordariomycetes</taxon>
        <taxon>Xylariomycetidae</taxon>
        <taxon>Xylariales</taxon>
        <taxon>Xylariaceae</taxon>
        <taxon>Xylaria</taxon>
    </lineage>
</organism>
<keyword evidence="4" id="KW-0560">Oxidoreductase</keyword>
<dbReference type="PANTHER" id="PTHR43775">
    <property type="entry name" value="FATTY ACID SYNTHASE"/>
    <property type="match status" value="1"/>
</dbReference>
<dbReference type="STRING" id="37992.A0A4Z0Y530"/>
<dbReference type="SMART" id="SM00823">
    <property type="entry name" value="PKS_PP"/>
    <property type="match status" value="1"/>
</dbReference>
<accession>A0A4Z0Y530</accession>
<proteinExistence type="predicted"/>
<dbReference type="GO" id="GO:0006633">
    <property type="term" value="P:fatty acid biosynthetic process"/>
    <property type="evidence" value="ECO:0007669"/>
    <property type="project" value="TreeGrafter"/>
</dbReference>
<dbReference type="GO" id="GO:0031177">
    <property type="term" value="F:phosphopantetheine binding"/>
    <property type="evidence" value="ECO:0007669"/>
    <property type="project" value="InterPro"/>
</dbReference>
<feature type="region of interest" description="Disordered" evidence="5">
    <location>
        <begin position="382"/>
        <end position="405"/>
    </location>
</feature>
<dbReference type="InterPro" id="IPR001227">
    <property type="entry name" value="Ac_transferase_dom_sf"/>
</dbReference>
<dbReference type="InterPro" id="IPR006162">
    <property type="entry name" value="Ppantetheine_attach_site"/>
</dbReference>
<evidence type="ECO:0000256" key="1">
    <source>
        <dbReference type="ARBA" id="ARBA00022450"/>
    </source>
</evidence>
<dbReference type="GO" id="GO:0044550">
    <property type="term" value="P:secondary metabolite biosynthetic process"/>
    <property type="evidence" value="ECO:0007669"/>
    <property type="project" value="TreeGrafter"/>
</dbReference>
<dbReference type="PROSITE" id="PS50075">
    <property type="entry name" value="CARRIER"/>
    <property type="match status" value="1"/>
</dbReference>
<dbReference type="SUPFAM" id="SSF52151">
    <property type="entry name" value="FabD/lysophospholipase-like"/>
    <property type="match status" value="1"/>
</dbReference>
<evidence type="ECO:0000256" key="3">
    <source>
        <dbReference type="ARBA" id="ARBA00022679"/>
    </source>
</evidence>